<reference evidence="2" key="1">
    <citation type="submission" date="2018-01" db="EMBL/GenBank/DDBJ databases">
        <authorList>
            <person name="Clerissi C."/>
        </authorList>
    </citation>
    <scope>NUCLEOTIDE SEQUENCE</scope>
    <source>
        <strain evidence="2">Cupriavidus taiwanensis STM 8556</strain>
    </source>
</reference>
<name>A0A375E5V3_9BURK</name>
<dbReference type="Gene3D" id="3.90.1480.10">
    <property type="entry name" value="Alpha-2,3-sialyltransferase"/>
    <property type="match status" value="1"/>
</dbReference>
<accession>A0A375E5V3</accession>
<proteinExistence type="predicted"/>
<dbReference type="AlphaFoldDB" id="A0A375E5V3"/>
<dbReference type="EMBL" id="OFTH01000036">
    <property type="protein sequence ID" value="SOZ68113.1"/>
    <property type="molecule type" value="Genomic_DNA"/>
</dbReference>
<protein>
    <recommendedName>
        <fullName evidence="1">6-hydroxymethylpterin diphosphokinase MptE-like domain-containing protein</fullName>
    </recommendedName>
</protein>
<feature type="domain" description="6-hydroxymethylpterin diphosphokinase MptE-like" evidence="1">
    <location>
        <begin position="7"/>
        <end position="157"/>
    </location>
</feature>
<sequence>MKLFNRISALRGANKGRRVFILGNGPSINHEDLSCLSGELIIGMNASTLLEQRFGFVQDYYVVSDRRFLLHEKKREWGTSRLNDKTIRVLRRELRDIDEPILEGRTKYVRALKRDGYSRDLSAGYHFGCTTTMLAIQLAGYLGCAEIYLLGVDLRYSPEQPRFYTEDEPQMEDSFTSVQIWNIANAHRVLEAEGVKLFNCSQNSLLCPYVPTVAFDSIFFVDNRS</sequence>
<dbReference type="RefSeq" id="WP_116332205.1">
    <property type="nucleotide sequence ID" value="NZ_LT992560.1"/>
</dbReference>
<organism evidence="2">
    <name type="scientific">Cupriavidus taiwanensis</name>
    <dbReference type="NCBI Taxonomy" id="164546"/>
    <lineage>
        <taxon>Bacteria</taxon>
        <taxon>Pseudomonadati</taxon>
        <taxon>Pseudomonadota</taxon>
        <taxon>Betaproteobacteria</taxon>
        <taxon>Burkholderiales</taxon>
        <taxon>Burkholderiaceae</taxon>
        <taxon>Cupriavidus</taxon>
    </lineage>
</organism>
<evidence type="ECO:0000259" key="1">
    <source>
        <dbReference type="Pfam" id="PF01973"/>
    </source>
</evidence>
<gene>
    <name evidence="2" type="ORF">CBM2613_B110199</name>
</gene>
<dbReference type="InterPro" id="IPR002826">
    <property type="entry name" value="MptE-like"/>
</dbReference>
<dbReference type="Proteomes" id="UP000256952">
    <property type="component" value="Chromosome CBM2613_b"/>
</dbReference>
<comment type="caution">
    <text evidence="2">The sequence shown here is derived from an EMBL/GenBank/DDBJ whole genome shotgun (WGS) entry which is preliminary data.</text>
</comment>
<dbReference type="Pfam" id="PF01973">
    <property type="entry name" value="MptE-like"/>
    <property type="match status" value="1"/>
</dbReference>
<evidence type="ECO:0000313" key="2">
    <source>
        <dbReference type="EMBL" id="SOZ68113.1"/>
    </source>
</evidence>